<gene>
    <name evidence="2" type="ORF">KB874_12955</name>
</gene>
<dbReference type="PROSITE" id="PS51257">
    <property type="entry name" value="PROKAR_LIPOPROTEIN"/>
    <property type="match status" value="1"/>
</dbReference>
<evidence type="ECO:0000313" key="3">
    <source>
        <dbReference type="Proteomes" id="UP000681356"/>
    </source>
</evidence>
<keyword evidence="1" id="KW-0732">Signal</keyword>
<evidence type="ECO:0000313" key="2">
    <source>
        <dbReference type="EMBL" id="MBS0125005.1"/>
    </source>
</evidence>
<keyword evidence="3" id="KW-1185">Reference proteome</keyword>
<name>A0A8J7WCB9_9RHOB</name>
<sequence length="97" mass="9772">MKLAAVGIPVMILSLTACVEEAPTAGQPAVGNSGDLSAFEGARAGQSEMGVQALGYKLISTAGLTAYWFNRSAGACARIVTADGRYASVDMVAAGDC</sequence>
<dbReference type="RefSeq" id="WP_212536979.1">
    <property type="nucleotide sequence ID" value="NZ_JAGTUU010000005.1"/>
</dbReference>
<protein>
    <submittedName>
        <fullName evidence="2">Uncharacterized protein</fullName>
    </submittedName>
</protein>
<proteinExistence type="predicted"/>
<dbReference type="AlphaFoldDB" id="A0A8J7WCB9"/>
<feature type="chain" id="PRO_5035172088" evidence="1">
    <location>
        <begin position="20"/>
        <end position="97"/>
    </location>
</feature>
<organism evidence="2 3">
    <name type="scientific">Thetidibacter halocola</name>
    <dbReference type="NCBI Taxonomy" id="2827239"/>
    <lineage>
        <taxon>Bacteria</taxon>
        <taxon>Pseudomonadati</taxon>
        <taxon>Pseudomonadota</taxon>
        <taxon>Alphaproteobacteria</taxon>
        <taxon>Rhodobacterales</taxon>
        <taxon>Roseobacteraceae</taxon>
        <taxon>Thetidibacter</taxon>
    </lineage>
</organism>
<dbReference type="EMBL" id="JAGTUU010000005">
    <property type="protein sequence ID" value="MBS0125005.1"/>
    <property type="molecule type" value="Genomic_DNA"/>
</dbReference>
<accession>A0A8J7WCB9</accession>
<evidence type="ECO:0000256" key="1">
    <source>
        <dbReference type="SAM" id="SignalP"/>
    </source>
</evidence>
<comment type="caution">
    <text evidence="2">The sequence shown here is derived from an EMBL/GenBank/DDBJ whole genome shotgun (WGS) entry which is preliminary data.</text>
</comment>
<feature type="signal peptide" evidence="1">
    <location>
        <begin position="1"/>
        <end position="19"/>
    </location>
</feature>
<dbReference type="Proteomes" id="UP000681356">
    <property type="component" value="Unassembled WGS sequence"/>
</dbReference>
<reference evidence="2" key="1">
    <citation type="submission" date="2021-04" db="EMBL/GenBank/DDBJ databases">
        <authorList>
            <person name="Yoon J."/>
        </authorList>
    </citation>
    <scope>NUCLEOTIDE SEQUENCE</scope>
    <source>
        <strain evidence="2">KMU-90</strain>
    </source>
</reference>